<dbReference type="InterPro" id="IPR011629">
    <property type="entry name" value="CobW-like_C"/>
</dbReference>
<name>A0ABV3RMT4_9RHOB</name>
<evidence type="ECO:0000259" key="3">
    <source>
        <dbReference type="Pfam" id="PF07683"/>
    </source>
</evidence>
<organism evidence="4 5">
    <name type="scientific">Sulfitobacter sediminis</name>
    <dbReference type="NCBI Taxonomy" id="3234186"/>
    <lineage>
        <taxon>Bacteria</taxon>
        <taxon>Pseudomonadati</taxon>
        <taxon>Pseudomonadota</taxon>
        <taxon>Alphaproteobacteria</taxon>
        <taxon>Rhodobacterales</taxon>
        <taxon>Roseobacteraceae</taxon>
        <taxon>Sulfitobacter</taxon>
    </lineage>
</organism>
<comment type="caution">
    <text evidence="4">The sequence shown here is derived from an EMBL/GenBank/DDBJ whole genome shotgun (WGS) entry which is preliminary data.</text>
</comment>
<comment type="function">
    <text evidence="1">Zinc chaperone that directly transfers zinc cofactor to target proteins, thereby activating them. Zinc is transferred from the CXCC motif in the GTPase domain to the zinc binding site in target proteins in a process requiring GTP hydrolysis.</text>
</comment>
<gene>
    <name evidence="4" type="ORF">AB2B41_11755</name>
</gene>
<dbReference type="CDD" id="cd03112">
    <property type="entry name" value="CobW-like"/>
    <property type="match status" value="1"/>
</dbReference>
<dbReference type="EMBL" id="JBFNXX010000007">
    <property type="protein sequence ID" value="MEW9920286.1"/>
    <property type="molecule type" value="Genomic_DNA"/>
</dbReference>
<dbReference type="RefSeq" id="WP_367877989.1">
    <property type="nucleotide sequence ID" value="NZ_JBFNXX010000007.1"/>
</dbReference>
<dbReference type="Gene3D" id="3.40.50.300">
    <property type="entry name" value="P-loop containing nucleotide triphosphate hydrolases"/>
    <property type="match status" value="1"/>
</dbReference>
<keyword evidence="5" id="KW-1185">Reference proteome</keyword>
<evidence type="ECO:0000313" key="4">
    <source>
        <dbReference type="EMBL" id="MEW9920286.1"/>
    </source>
</evidence>
<feature type="domain" description="CobW/HypB/UreG nucleotide-binding" evidence="2">
    <location>
        <begin position="4"/>
        <end position="179"/>
    </location>
</feature>
<dbReference type="SUPFAM" id="SSF52540">
    <property type="entry name" value="P-loop containing nucleoside triphosphate hydrolases"/>
    <property type="match status" value="1"/>
</dbReference>
<proteinExistence type="predicted"/>
<feature type="domain" description="CobW C-terminal" evidence="3">
    <location>
        <begin position="211"/>
        <end position="280"/>
    </location>
</feature>
<dbReference type="Proteomes" id="UP001556098">
    <property type="component" value="Unassembled WGS sequence"/>
</dbReference>
<sequence length="295" mass="31285">MKLPVTVISGYLGAGKTTLINHLLRNANGLRLAVLVNEFGELSIDEDLIEAEEDGLMSISGGCVCCAFGGDMIGVLEDIRDSTLGFDHVLLEASGVALPGSIMTTVGLVDGLRPDASIVLADAEQVQRNAANKYLADTVLRQLEQADILLVTKTDLVSAERLSQVEDWLRMQAPQARVLRAERGKVPLEAVVGAIPLVGRYGSAPMSKSAFASTVLSPRGPMNAEDLARTLAGVDAITRAKGYVETDEGLALIHVVGERYEVEIADGPHEVGVVCIGARALFDAELVQNLVRAEA</sequence>
<dbReference type="InterPro" id="IPR003495">
    <property type="entry name" value="CobW/HypB/UreG_nucleotide-bd"/>
</dbReference>
<dbReference type="InterPro" id="IPR027417">
    <property type="entry name" value="P-loop_NTPase"/>
</dbReference>
<dbReference type="Pfam" id="PF07683">
    <property type="entry name" value="CobW_C"/>
    <property type="match status" value="1"/>
</dbReference>
<dbReference type="PANTHER" id="PTHR13748">
    <property type="entry name" value="COBW-RELATED"/>
    <property type="match status" value="1"/>
</dbReference>
<reference evidence="4 5" key="1">
    <citation type="submission" date="2024-07" db="EMBL/GenBank/DDBJ databases">
        <title>Marimonas sp.nov., isolated from tidal-flat sediment.</title>
        <authorList>
            <person name="Jayan J.N."/>
            <person name="Lee S.S."/>
        </authorList>
    </citation>
    <scope>NUCLEOTIDE SEQUENCE [LARGE SCALE GENOMIC DNA]</scope>
    <source>
        <strain evidence="4 5">MJW-29</strain>
    </source>
</reference>
<accession>A0ABV3RMT4</accession>
<protein>
    <submittedName>
        <fullName evidence="4">GTP-binding protein</fullName>
    </submittedName>
</protein>
<evidence type="ECO:0000313" key="5">
    <source>
        <dbReference type="Proteomes" id="UP001556098"/>
    </source>
</evidence>
<dbReference type="InterPro" id="IPR051316">
    <property type="entry name" value="Zinc-reg_GTPase_activator"/>
</dbReference>
<evidence type="ECO:0000259" key="2">
    <source>
        <dbReference type="Pfam" id="PF02492"/>
    </source>
</evidence>
<evidence type="ECO:0000256" key="1">
    <source>
        <dbReference type="ARBA" id="ARBA00045658"/>
    </source>
</evidence>
<dbReference type="Pfam" id="PF02492">
    <property type="entry name" value="cobW"/>
    <property type="match status" value="1"/>
</dbReference>